<sequence>MIFFAVKESEQGKGLGRHLLKIALHWLFTIKKIDSITLCVESLNKQAIHLYKKVGFKVVHELRYFTKNVLE</sequence>
<accession>A0A6M0QC44</accession>
<dbReference type="PROSITE" id="PS51186">
    <property type="entry name" value="GNAT"/>
    <property type="match status" value="1"/>
</dbReference>
<organism evidence="2 3">
    <name type="scientific">Bacillus mesophilus</name>
    <dbReference type="NCBI Taxonomy" id="1808955"/>
    <lineage>
        <taxon>Bacteria</taxon>
        <taxon>Bacillati</taxon>
        <taxon>Bacillota</taxon>
        <taxon>Bacilli</taxon>
        <taxon>Bacillales</taxon>
        <taxon>Bacillaceae</taxon>
        <taxon>Bacillus</taxon>
    </lineage>
</organism>
<dbReference type="Pfam" id="PF00583">
    <property type="entry name" value="Acetyltransf_1"/>
    <property type="match status" value="1"/>
</dbReference>
<evidence type="ECO:0000313" key="3">
    <source>
        <dbReference type="Proteomes" id="UP000481043"/>
    </source>
</evidence>
<dbReference type="InterPro" id="IPR000182">
    <property type="entry name" value="GNAT_dom"/>
</dbReference>
<evidence type="ECO:0000313" key="2">
    <source>
        <dbReference type="EMBL" id="NEY73951.1"/>
    </source>
</evidence>
<dbReference type="SUPFAM" id="SSF55729">
    <property type="entry name" value="Acyl-CoA N-acyltransferases (Nat)"/>
    <property type="match status" value="1"/>
</dbReference>
<dbReference type="InterPro" id="IPR016181">
    <property type="entry name" value="Acyl_CoA_acyltransferase"/>
</dbReference>
<protein>
    <submittedName>
        <fullName evidence="2">GNAT family N-acetyltransferase</fullName>
    </submittedName>
</protein>
<dbReference type="Proteomes" id="UP000481043">
    <property type="component" value="Unassembled WGS sequence"/>
</dbReference>
<reference evidence="2 3" key="1">
    <citation type="submission" date="2020-02" db="EMBL/GenBank/DDBJ databases">
        <title>Bacillus aquiflavi sp. nov., isolated from yellow water of strong flavor Chinese baijiu in Yibin region of China.</title>
        <authorList>
            <person name="Xie J."/>
        </authorList>
    </citation>
    <scope>NUCLEOTIDE SEQUENCE [LARGE SCALE GENOMIC DNA]</scope>
    <source>
        <strain evidence="2 3">SA4</strain>
    </source>
</reference>
<dbReference type="Gene3D" id="3.40.630.30">
    <property type="match status" value="1"/>
</dbReference>
<name>A0A6M0QC44_9BACI</name>
<dbReference type="EMBL" id="JAAIWM010000011">
    <property type="protein sequence ID" value="NEY73951.1"/>
    <property type="molecule type" value="Genomic_DNA"/>
</dbReference>
<comment type="caution">
    <text evidence="2">The sequence shown here is derived from an EMBL/GenBank/DDBJ whole genome shotgun (WGS) entry which is preliminary data.</text>
</comment>
<keyword evidence="3" id="KW-1185">Reference proteome</keyword>
<dbReference type="CDD" id="cd04301">
    <property type="entry name" value="NAT_SF"/>
    <property type="match status" value="1"/>
</dbReference>
<dbReference type="AlphaFoldDB" id="A0A6M0QC44"/>
<feature type="domain" description="N-acetyltransferase" evidence="1">
    <location>
        <begin position="1"/>
        <end position="71"/>
    </location>
</feature>
<proteinExistence type="predicted"/>
<gene>
    <name evidence="2" type="ORF">G4D63_19815</name>
</gene>
<evidence type="ECO:0000259" key="1">
    <source>
        <dbReference type="PROSITE" id="PS51186"/>
    </source>
</evidence>
<dbReference type="GO" id="GO:0016747">
    <property type="term" value="F:acyltransferase activity, transferring groups other than amino-acyl groups"/>
    <property type="evidence" value="ECO:0007669"/>
    <property type="project" value="InterPro"/>
</dbReference>
<keyword evidence="2" id="KW-0808">Transferase</keyword>